<keyword evidence="3 4" id="KW-0687">Ribonucleoprotein</keyword>
<evidence type="ECO:0000256" key="6">
    <source>
        <dbReference type="SAM" id="MobiDB-lite"/>
    </source>
</evidence>
<dbReference type="InterPro" id="IPR036870">
    <property type="entry name" value="Ribosomal_bS18_sf"/>
</dbReference>
<dbReference type="Gene3D" id="4.10.640.10">
    <property type="entry name" value="Ribosomal protein S18"/>
    <property type="match status" value="1"/>
</dbReference>
<dbReference type="EMBL" id="PDSL01000064">
    <property type="protein sequence ID" value="PIE31838.1"/>
    <property type="molecule type" value="Genomic_DNA"/>
</dbReference>
<dbReference type="InterPro" id="IPR001648">
    <property type="entry name" value="Ribosomal_bS18"/>
</dbReference>
<name>A0A2G6K7Y5_9ACTN</name>
<evidence type="ECO:0000313" key="7">
    <source>
        <dbReference type="EMBL" id="PIE31838.1"/>
    </source>
</evidence>
<dbReference type="SUPFAM" id="SSF46911">
    <property type="entry name" value="Ribosomal protein S18"/>
    <property type="match status" value="1"/>
</dbReference>
<feature type="region of interest" description="Disordered" evidence="6">
    <location>
        <begin position="83"/>
        <end position="144"/>
    </location>
</feature>
<comment type="caution">
    <text evidence="7">The sequence shown here is derived from an EMBL/GenBank/DDBJ whole genome shotgun (WGS) entry which is preliminary data.</text>
</comment>
<gene>
    <name evidence="4 7" type="primary">rpsR</name>
    <name evidence="7" type="ORF">CSA55_04805</name>
</gene>
<reference evidence="7 8" key="1">
    <citation type="submission" date="2017-10" db="EMBL/GenBank/DDBJ databases">
        <title>Novel microbial diversity and functional potential in the marine mammal oral microbiome.</title>
        <authorList>
            <person name="Dudek N.K."/>
            <person name="Sun C.L."/>
            <person name="Burstein D."/>
            <person name="Kantor R.S."/>
            <person name="Aliaga Goltsman D.S."/>
            <person name="Bik E.M."/>
            <person name="Thomas B.C."/>
            <person name="Banfield J.F."/>
            <person name="Relman D.A."/>
        </authorList>
    </citation>
    <scope>NUCLEOTIDE SEQUENCE [LARGE SCALE GENOMIC DNA]</scope>
    <source>
        <strain evidence="7">DOLJORAL78_61_10</strain>
    </source>
</reference>
<sequence length="144" mass="16098">MAKKGSRGRNKPENPRKYKKKTSPLIIEGVEYVDYKDVDLLSRFMSDRGKIRNMKVTGNDRQQQLEVAHAIKIAREMALLPYAKRVASAPRGGRRDDRRGQREDKNAPEQAPAEEVEETPTDDAVEAVAAPETPAVPETPESEG</sequence>
<evidence type="ECO:0000256" key="2">
    <source>
        <dbReference type="ARBA" id="ARBA00022980"/>
    </source>
</evidence>
<dbReference type="GO" id="GO:0022627">
    <property type="term" value="C:cytosolic small ribosomal subunit"/>
    <property type="evidence" value="ECO:0007669"/>
    <property type="project" value="TreeGrafter"/>
</dbReference>
<dbReference type="PANTHER" id="PTHR13479:SF40">
    <property type="entry name" value="SMALL RIBOSOMAL SUBUNIT PROTEIN BS18M"/>
    <property type="match status" value="1"/>
</dbReference>
<dbReference type="GO" id="GO:0070181">
    <property type="term" value="F:small ribosomal subunit rRNA binding"/>
    <property type="evidence" value="ECO:0007669"/>
    <property type="project" value="TreeGrafter"/>
</dbReference>
<keyword evidence="4" id="KW-0694">RNA-binding</keyword>
<proteinExistence type="inferred from homology"/>
<dbReference type="Proteomes" id="UP000230914">
    <property type="component" value="Unassembled WGS sequence"/>
</dbReference>
<comment type="subunit">
    <text evidence="4">Part of the 30S ribosomal subunit. Forms a tight heterodimer with protein bS6.</text>
</comment>
<evidence type="ECO:0000256" key="5">
    <source>
        <dbReference type="RuleBase" id="RU003910"/>
    </source>
</evidence>
<feature type="compositionally biased region" description="Basic and acidic residues" evidence="6">
    <location>
        <begin position="93"/>
        <end position="107"/>
    </location>
</feature>
<dbReference type="PRINTS" id="PR00974">
    <property type="entry name" value="RIBOSOMALS18"/>
</dbReference>
<protein>
    <recommendedName>
        <fullName evidence="4">Small ribosomal subunit protein bS18</fullName>
    </recommendedName>
</protein>
<keyword evidence="2 4" id="KW-0689">Ribosomal protein</keyword>
<dbReference type="Pfam" id="PF01084">
    <property type="entry name" value="Ribosomal_S18"/>
    <property type="match status" value="1"/>
</dbReference>
<evidence type="ECO:0000256" key="3">
    <source>
        <dbReference type="ARBA" id="ARBA00023274"/>
    </source>
</evidence>
<dbReference type="HAMAP" id="MF_00270">
    <property type="entry name" value="Ribosomal_bS18"/>
    <property type="match status" value="1"/>
</dbReference>
<feature type="compositionally biased region" description="Low complexity" evidence="6">
    <location>
        <begin position="126"/>
        <end position="144"/>
    </location>
</feature>
<evidence type="ECO:0000256" key="1">
    <source>
        <dbReference type="ARBA" id="ARBA00005589"/>
    </source>
</evidence>
<feature type="compositionally biased region" description="Acidic residues" evidence="6">
    <location>
        <begin position="112"/>
        <end position="125"/>
    </location>
</feature>
<dbReference type="GO" id="GO:0003735">
    <property type="term" value="F:structural constituent of ribosome"/>
    <property type="evidence" value="ECO:0007669"/>
    <property type="project" value="InterPro"/>
</dbReference>
<organism evidence="7 8">
    <name type="scientific">Ilumatobacter coccineus</name>
    <dbReference type="NCBI Taxonomy" id="467094"/>
    <lineage>
        <taxon>Bacteria</taxon>
        <taxon>Bacillati</taxon>
        <taxon>Actinomycetota</taxon>
        <taxon>Acidimicrobiia</taxon>
        <taxon>Acidimicrobiales</taxon>
        <taxon>Ilumatobacteraceae</taxon>
        <taxon>Ilumatobacter</taxon>
    </lineage>
</organism>
<evidence type="ECO:0000256" key="4">
    <source>
        <dbReference type="HAMAP-Rule" id="MF_00270"/>
    </source>
</evidence>
<dbReference type="GO" id="GO:0006412">
    <property type="term" value="P:translation"/>
    <property type="evidence" value="ECO:0007669"/>
    <property type="project" value="UniProtKB-UniRule"/>
</dbReference>
<dbReference type="AlphaFoldDB" id="A0A2G6K7Y5"/>
<dbReference type="NCBIfam" id="TIGR00165">
    <property type="entry name" value="S18"/>
    <property type="match status" value="1"/>
</dbReference>
<evidence type="ECO:0000313" key="8">
    <source>
        <dbReference type="Proteomes" id="UP000230914"/>
    </source>
</evidence>
<feature type="region of interest" description="Disordered" evidence="6">
    <location>
        <begin position="1"/>
        <end position="23"/>
    </location>
</feature>
<dbReference type="PANTHER" id="PTHR13479">
    <property type="entry name" value="30S RIBOSOMAL PROTEIN S18"/>
    <property type="match status" value="1"/>
</dbReference>
<comment type="function">
    <text evidence="4">Binds as a heterodimer with protein bS6 to the central domain of the 16S rRNA, where it helps stabilize the platform of the 30S subunit.</text>
</comment>
<accession>A0A2G6K7Y5</accession>
<keyword evidence="4" id="KW-0699">rRNA-binding</keyword>
<comment type="similarity">
    <text evidence="1 4 5">Belongs to the bacterial ribosomal protein bS18 family.</text>
</comment>